<feature type="region of interest" description="Disordered" evidence="1">
    <location>
        <begin position="296"/>
        <end position="315"/>
    </location>
</feature>
<reference evidence="2" key="1">
    <citation type="submission" date="2012-09" db="EMBL/GenBank/DDBJ databases">
        <authorList>
            <person name="Martin A.A."/>
        </authorList>
    </citation>
    <scope>NUCLEOTIDE SEQUENCE</scope>
</reference>
<accession>A0A0K0D2U3</accession>
<evidence type="ECO:0000256" key="1">
    <source>
        <dbReference type="SAM" id="MobiDB-lite"/>
    </source>
</evidence>
<organism evidence="2 3">
    <name type="scientific">Angiostrongylus cantonensis</name>
    <name type="common">Rat lungworm</name>
    <dbReference type="NCBI Taxonomy" id="6313"/>
    <lineage>
        <taxon>Eukaryota</taxon>
        <taxon>Metazoa</taxon>
        <taxon>Ecdysozoa</taxon>
        <taxon>Nematoda</taxon>
        <taxon>Chromadorea</taxon>
        <taxon>Rhabditida</taxon>
        <taxon>Rhabditina</taxon>
        <taxon>Rhabditomorpha</taxon>
        <taxon>Strongyloidea</taxon>
        <taxon>Metastrongylidae</taxon>
        <taxon>Angiostrongylus</taxon>
    </lineage>
</organism>
<proteinExistence type="predicted"/>
<keyword evidence="2" id="KW-1185">Reference proteome</keyword>
<feature type="region of interest" description="Disordered" evidence="1">
    <location>
        <begin position="220"/>
        <end position="287"/>
    </location>
</feature>
<dbReference type="Proteomes" id="UP000035642">
    <property type="component" value="Unassembled WGS sequence"/>
</dbReference>
<feature type="compositionally biased region" description="Polar residues" evidence="1">
    <location>
        <begin position="258"/>
        <end position="273"/>
    </location>
</feature>
<dbReference type="AlphaFoldDB" id="A0A0K0D2U3"/>
<feature type="compositionally biased region" description="Polar residues" evidence="1">
    <location>
        <begin position="223"/>
        <end position="233"/>
    </location>
</feature>
<evidence type="ECO:0000313" key="3">
    <source>
        <dbReference type="WBParaSite" id="ACAC_0000438801-mRNA-1"/>
    </source>
</evidence>
<dbReference type="WBParaSite" id="ACAC_0000438801-mRNA-1">
    <property type="protein sequence ID" value="ACAC_0000438801-mRNA-1"/>
    <property type="gene ID" value="ACAC_0000438801"/>
</dbReference>
<sequence length="400" mass="44447">MLNDVVSRFGYKTCVFGLFTSSWGSSSWGTGVFIVALCADINNGVGTQVTSMESVYAGFSKFLRPLDDRFPASFSQLSIFSALRGLTTMKKTLDTARVMRLLQLSDEQLETVHTKDQMLKFRDEVLLNLERKKDNVDLGVAVDRVDRVDMDNATEESVSTVDTKALAKSGLESSCGTLSPSICVDDVEDEKMNNGLQVNEGSINRLRKLKKRKKKEEKCLERSTCSVTSTSKGDNSRSEGVMEGKIRSESVGKGHGIFSTSVSSSNDQLSNVMVGSEKKNKKQRSQDLISASFDSHVSFTGQKNPKKRRRSSFGEITCRDSSAKKILKKKTKRRSQDLIFPSLDRLDDFPSLQSHVSFARNSPKIPGKRKRGGFGEIVCGEISSEKIVKEKKKRHSQNVF</sequence>
<protein>
    <submittedName>
        <fullName evidence="3">Uncharacterized protein</fullName>
    </submittedName>
</protein>
<feature type="compositionally biased region" description="Basic and acidic residues" evidence="1">
    <location>
        <begin position="234"/>
        <end position="252"/>
    </location>
</feature>
<name>A0A0K0D2U3_ANGCA</name>
<evidence type="ECO:0000313" key="2">
    <source>
        <dbReference type="Proteomes" id="UP000035642"/>
    </source>
</evidence>
<reference evidence="3" key="2">
    <citation type="submission" date="2017-02" db="UniProtKB">
        <authorList>
            <consortium name="WormBaseParasite"/>
        </authorList>
    </citation>
    <scope>IDENTIFICATION</scope>
</reference>